<evidence type="ECO:0000256" key="1">
    <source>
        <dbReference type="SAM" id="MobiDB-lite"/>
    </source>
</evidence>
<keyword evidence="2" id="KW-0732">Signal</keyword>
<accession>A0ABV8X0Q1</accession>
<protein>
    <submittedName>
        <fullName evidence="3">Uncharacterized protein</fullName>
    </submittedName>
</protein>
<proteinExistence type="predicted"/>
<organism evidence="3 4">
    <name type="scientific">Gracilibacillus xinjiangensis</name>
    <dbReference type="NCBI Taxonomy" id="1193282"/>
    <lineage>
        <taxon>Bacteria</taxon>
        <taxon>Bacillati</taxon>
        <taxon>Bacillota</taxon>
        <taxon>Bacilli</taxon>
        <taxon>Bacillales</taxon>
        <taxon>Bacillaceae</taxon>
        <taxon>Gracilibacillus</taxon>
    </lineage>
</organism>
<feature type="compositionally biased region" description="Basic and acidic residues" evidence="1">
    <location>
        <begin position="47"/>
        <end position="60"/>
    </location>
</feature>
<dbReference type="PROSITE" id="PS51257">
    <property type="entry name" value="PROKAR_LIPOPROTEIN"/>
    <property type="match status" value="1"/>
</dbReference>
<dbReference type="EMBL" id="JBHSDT010000008">
    <property type="protein sequence ID" value="MFC4404006.1"/>
    <property type="molecule type" value="Genomic_DNA"/>
</dbReference>
<feature type="chain" id="PRO_5045927442" evidence="2">
    <location>
        <begin position="21"/>
        <end position="182"/>
    </location>
</feature>
<evidence type="ECO:0000256" key="2">
    <source>
        <dbReference type="SAM" id="SignalP"/>
    </source>
</evidence>
<dbReference type="Proteomes" id="UP001595882">
    <property type="component" value="Unassembled WGS sequence"/>
</dbReference>
<name>A0ABV8X0Q1_9BACI</name>
<sequence>MKKYIFFILSVFVFTLTACGAEEETKTEGQGQDQAESDSALDEEAPQPERPEEEKAKEATDSIDTSMYEYASNVEVTDAIEINNHITLMIDMNDNLEQGLAFMHATNQTYDFIEQNNMVNVETIGINIRLKGIKIAMFTVHPGEIEKNETESMANIVLKSSEVEMVSPEVEEFIREFDLSIK</sequence>
<reference evidence="4" key="1">
    <citation type="journal article" date="2019" name="Int. J. Syst. Evol. Microbiol.">
        <title>The Global Catalogue of Microorganisms (GCM) 10K type strain sequencing project: providing services to taxonomists for standard genome sequencing and annotation.</title>
        <authorList>
            <consortium name="The Broad Institute Genomics Platform"/>
            <consortium name="The Broad Institute Genome Sequencing Center for Infectious Disease"/>
            <person name="Wu L."/>
            <person name="Ma J."/>
        </authorList>
    </citation>
    <scope>NUCLEOTIDE SEQUENCE [LARGE SCALE GENOMIC DNA]</scope>
    <source>
        <strain evidence="4">CCUG 37865</strain>
    </source>
</reference>
<evidence type="ECO:0000313" key="4">
    <source>
        <dbReference type="Proteomes" id="UP001595882"/>
    </source>
</evidence>
<feature type="compositionally biased region" description="Acidic residues" evidence="1">
    <location>
        <begin position="35"/>
        <end position="46"/>
    </location>
</feature>
<dbReference type="RefSeq" id="WP_390252545.1">
    <property type="nucleotide sequence ID" value="NZ_JBHSDT010000008.1"/>
</dbReference>
<keyword evidence="4" id="KW-1185">Reference proteome</keyword>
<gene>
    <name evidence="3" type="ORF">ACFOY7_13095</name>
</gene>
<evidence type="ECO:0000313" key="3">
    <source>
        <dbReference type="EMBL" id="MFC4404006.1"/>
    </source>
</evidence>
<comment type="caution">
    <text evidence="3">The sequence shown here is derived from an EMBL/GenBank/DDBJ whole genome shotgun (WGS) entry which is preliminary data.</text>
</comment>
<feature type="signal peptide" evidence="2">
    <location>
        <begin position="1"/>
        <end position="20"/>
    </location>
</feature>
<feature type="region of interest" description="Disordered" evidence="1">
    <location>
        <begin position="22"/>
        <end position="63"/>
    </location>
</feature>